<feature type="domain" description="Orn/DAP/Arg decarboxylase 2 N-terminal" evidence="7">
    <location>
        <begin position="32"/>
        <end position="273"/>
    </location>
</feature>
<comment type="pathway">
    <text evidence="6">Amino-acid biosynthesis; L-lysine biosynthesis via DAP pathway; L-lysine from DL-2,6-diaminopimelate: step 1/1.</text>
</comment>
<dbReference type="SUPFAM" id="SSF50621">
    <property type="entry name" value="Alanine racemase C-terminal domain-like"/>
    <property type="match status" value="1"/>
</dbReference>
<dbReference type="InterPro" id="IPR002986">
    <property type="entry name" value="DAP_deCOOHase_LysA"/>
</dbReference>
<keyword evidence="2 6" id="KW-0210">Decarboxylase</keyword>
<keyword evidence="3" id="KW-0663">Pyridoxal phosphate</keyword>
<keyword evidence="6" id="KW-0028">Amino-acid biosynthesis</keyword>
<evidence type="ECO:0000256" key="4">
    <source>
        <dbReference type="ARBA" id="ARBA00023239"/>
    </source>
</evidence>
<dbReference type="CDD" id="cd06828">
    <property type="entry name" value="PLPDE_III_DapDC"/>
    <property type="match status" value="1"/>
</dbReference>
<proteinExistence type="predicted"/>
<dbReference type="InterPro" id="IPR000183">
    <property type="entry name" value="Orn/DAP/Arg_de-COase"/>
</dbReference>
<evidence type="ECO:0000256" key="3">
    <source>
        <dbReference type="ARBA" id="ARBA00022898"/>
    </source>
</evidence>
<protein>
    <recommendedName>
        <fullName evidence="5 6">Diaminopimelate decarboxylase</fullName>
        <ecNumber evidence="5 6">4.1.1.20</ecNumber>
    </recommendedName>
</protein>
<gene>
    <name evidence="8" type="ORF">Bandiella_00033</name>
</gene>
<evidence type="ECO:0000313" key="9">
    <source>
        <dbReference type="Proteomes" id="UP001327219"/>
    </source>
</evidence>
<keyword evidence="6" id="KW-0457">Lysine biosynthesis</keyword>
<dbReference type="PRINTS" id="PR01179">
    <property type="entry name" value="ODADCRBXLASE"/>
</dbReference>
<dbReference type="EMBL" id="CP110820">
    <property type="protein sequence ID" value="WPX95933.1"/>
    <property type="molecule type" value="Genomic_DNA"/>
</dbReference>
<organism evidence="8 9">
    <name type="scientific">Candidatus Bandiella euplotis</name>
    <dbReference type="NCBI Taxonomy" id="1664265"/>
    <lineage>
        <taxon>Bacteria</taxon>
        <taxon>Pseudomonadati</taxon>
        <taxon>Pseudomonadota</taxon>
        <taxon>Alphaproteobacteria</taxon>
        <taxon>Rickettsiales</taxon>
        <taxon>Candidatus Midichloriaceae</taxon>
        <taxon>Candidatus Bandiella</taxon>
    </lineage>
</organism>
<dbReference type="Proteomes" id="UP001327219">
    <property type="component" value="Chromosome"/>
</dbReference>
<evidence type="ECO:0000256" key="2">
    <source>
        <dbReference type="ARBA" id="ARBA00022793"/>
    </source>
</evidence>
<dbReference type="InterPro" id="IPR022653">
    <property type="entry name" value="De-COase2_pyr-phos_BS"/>
</dbReference>
<dbReference type="PRINTS" id="PR01181">
    <property type="entry name" value="DAPDCRBXLASE"/>
</dbReference>
<keyword evidence="4 6" id="KW-0456">Lyase</keyword>
<sequence length="408" mass="44726">MQKIDYFEKNSDLLAQIIKDVGSPVFVTDKSALEQRVSSIKAAFGDNCLLYYAIKANFNPSIVNVLKSAGIDGIETISPYEIELAKKLGFANAQILFTGNNADWQELDIAKASGATVNIGSMSELNYYAGKYHGSNISIRVNPGFGDGEFKQVVTGGVSSKFGILHTQIEEALSIIRTGGINLVGLHCHLGSGIYSTDNFAPMVEYMFNLANGIESVQFIDIGGGFGVRYRQSDEAIDLAQFADVVSQCYAKYPKLRNNGVKIILEPGKYLVAESAFLLTKITNLREQHGVKIVGVDTGFNHIIRPALYGAYHHMINISKPYEDKELVKVVGNICESTDVLNEEVEISRPQEGDVIAILTAGAYCASMSSLYNLRPYAAEVLLEKHGFTLIRRRLSFQEMFGSLGFVP</sequence>
<dbReference type="RefSeq" id="WP_323732919.1">
    <property type="nucleotide sequence ID" value="NZ_CP110820.1"/>
</dbReference>
<dbReference type="InterPro" id="IPR029066">
    <property type="entry name" value="PLP-binding_barrel"/>
</dbReference>
<dbReference type="PANTHER" id="PTHR43727:SF2">
    <property type="entry name" value="GROUP IV DECARBOXYLASE"/>
    <property type="match status" value="1"/>
</dbReference>
<name>A0ABZ0UIK5_9RICK</name>
<dbReference type="Gene3D" id="2.40.37.10">
    <property type="entry name" value="Lyase, Ornithine Decarboxylase, Chain A, domain 1"/>
    <property type="match status" value="1"/>
</dbReference>
<evidence type="ECO:0000259" key="7">
    <source>
        <dbReference type="Pfam" id="PF02784"/>
    </source>
</evidence>
<evidence type="ECO:0000256" key="5">
    <source>
        <dbReference type="NCBIfam" id="TIGR01048"/>
    </source>
</evidence>
<dbReference type="InterPro" id="IPR022644">
    <property type="entry name" value="De-COase2_N"/>
</dbReference>
<dbReference type="Pfam" id="PF02784">
    <property type="entry name" value="Orn_Arg_deC_N"/>
    <property type="match status" value="1"/>
</dbReference>
<dbReference type="SUPFAM" id="SSF51419">
    <property type="entry name" value="PLP-binding barrel"/>
    <property type="match status" value="1"/>
</dbReference>
<dbReference type="PANTHER" id="PTHR43727">
    <property type="entry name" value="DIAMINOPIMELATE DECARBOXYLASE"/>
    <property type="match status" value="1"/>
</dbReference>
<dbReference type="InterPro" id="IPR009006">
    <property type="entry name" value="Ala_racemase/Decarboxylase_C"/>
</dbReference>
<accession>A0ABZ0UIK5</accession>
<dbReference type="PROSITE" id="PS00878">
    <property type="entry name" value="ODR_DC_2_1"/>
    <property type="match status" value="1"/>
</dbReference>
<reference evidence="8 9" key="1">
    <citation type="submission" date="2022-11" db="EMBL/GenBank/DDBJ databases">
        <title>Host association and intracellularity evolved multiple times independently in the Rickettsiales.</title>
        <authorList>
            <person name="Castelli M."/>
            <person name="Nardi T."/>
            <person name="Gammuto L."/>
            <person name="Bellinzona G."/>
            <person name="Sabaneyeva E."/>
            <person name="Potekhin A."/>
            <person name="Serra V."/>
            <person name="Petroni G."/>
            <person name="Sassera D."/>
        </authorList>
    </citation>
    <scope>NUCLEOTIDE SEQUENCE [LARGE SCALE GENOMIC DNA]</scope>
    <source>
        <strain evidence="8 9">NDG2</strain>
    </source>
</reference>
<comment type="catalytic activity">
    <reaction evidence="6">
        <text>meso-2,6-diaminopimelate + H(+) = L-lysine + CO2</text>
        <dbReference type="Rhea" id="RHEA:15101"/>
        <dbReference type="ChEBI" id="CHEBI:15378"/>
        <dbReference type="ChEBI" id="CHEBI:16526"/>
        <dbReference type="ChEBI" id="CHEBI:32551"/>
        <dbReference type="ChEBI" id="CHEBI:57791"/>
        <dbReference type="EC" id="4.1.1.20"/>
    </reaction>
</comment>
<keyword evidence="9" id="KW-1185">Reference proteome</keyword>
<dbReference type="EC" id="4.1.1.20" evidence="5 6"/>
<dbReference type="Gene3D" id="3.20.20.10">
    <property type="entry name" value="Alanine racemase"/>
    <property type="match status" value="1"/>
</dbReference>
<evidence type="ECO:0000313" key="8">
    <source>
        <dbReference type="EMBL" id="WPX95933.1"/>
    </source>
</evidence>
<evidence type="ECO:0000256" key="6">
    <source>
        <dbReference type="RuleBase" id="RU003738"/>
    </source>
</evidence>
<dbReference type="NCBIfam" id="TIGR01048">
    <property type="entry name" value="lysA"/>
    <property type="match status" value="1"/>
</dbReference>
<evidence type="ECO:0000256" key="1">
    <source>
        <dbReference type="ARBA" id="ARBA00001933"/>
    </source>
</evidence>
<comment type="cofactor">
    <cofactor evidence="1 6">
        <name>pyridoxal 5'-phosphate</name>
        <dbReference type="ChEBI" id="CHEBI:597326"/>
    </cofactor>
</comment>